<sequence length="124" mass="14097">MQANSPQLLFSVKIVAPLSTAKCSSVCKTLDANDPFHCVNMNGIDSETYSDLILLLDEQFKFENKHHEDAKQHLDTFLKEVTHSSMNKLIIVVSEMIHFGFSLPVLMLISLQMKTIMKSMFKFT</sequence>
<name>A0AA88GNT0_NAELO</name>
<proteinExistence type="predicted"/>
<evidence type="ECO:0000256" key="1">
    <source>
        <dbReference type="SAM" id="Phobius"/>
    </source>
</evidence>
<feature type="transmembrane region" description="Helical" evidence="1">
    <location>
        <begin position="89"/>
        <end position="111"/>
    </location>
</feature>
<keyword evidence="1" id="KW-0472">Membrane</keyword>
<dbReference type="AlphaFoldDB" id="A0AA88GNT0"/>
<dbReference type="GeneID" id="68095066"/>
<reference evidence="2 3" key="1">
    <citation type="journal article" date="2018" name="BMC Genomics">
        <title>The genome of Naegleria lovaniensis, the basis for a comparative approach to unravel pathogenicity factors of the human pathogenic amoeba N. fowleri.</title>
        <authorList>
            <person name="Liechti N."/>
            <person name="Schurch N."/>
            <person name="Bruggmann R."/>
            <person name="Wittwer M."/>
        </authorList>
    </citation>
    <scope>NUCLEOTIDE SEQUENCE [LARGE SCALE GENOMIC DNA]</scope>
    <source>
        <strain evidence="2 3">ATCC 30569</strain>
    </source>
</reference>
<keyword evidence="1" id="KW-1133">Transmembrane helix</keyword>
<dbReference type="Proteomes" id="UP000816034">
    <property type="component" value="Unassembled WGS sequence"/>
</dbReference>
<protein>
    <submittedName>
        <fullName evidence="2">Uncharacterized protein</fullName>
    </submittedName>
</protein>
<accession>A0AA88GNT0</accession>
<keyword evidence="1" id="KW-0812">Transmembrane</keyword>
<evidence type="ECO:0000313" key="2">
    <source>
        <dbReference type="EMBL" id="KAG2386165.1"/>
    </source>
</evidence>
<comment type="caution">
    <text evidence="2">The sequence shown here is derived from an EMBL/GenBank/DDBJ whole genome shotgun (WGS) entry which is preliminary data.</text>
</comment>
<dbReference type="EMBL" id="PYSW02000016">
    <property type="protein sequence ID" value="KAG2386165.1"/>
    <property type="molecule type" value="Genomic_DNA"/>
</dbReference>
<organism evidence="2 3">
    <name type="scientific">Naegleria lovaniensis</name>
    <name type="common">Amoeba</name>
    <dbReference type="NCBI Taxonomy" id="51637"/>
    <lineage>
        <taxon>Eukaryota</taxon>
        <taxon>Discoba</taxon>
        <taxon>Heterolobosea</taxon>
        <taxon>Tetramitia</taxon>
        <taxon>Eutetramitia</taxon>
        <taxon>Vahlkampfiidae</taxon>
        <taxon>Naegleria</taxon>
    </lineage>
</organism>
<evidence type="ECO:0000313" key="3">
    <source>
        <dbReference type="Proteomes" id="UP000816034"/>
    </source>
</evidence>
<gene>
    <name evidence="2" type="ORF">C9374_002611</name>
</gene>
<keyword evidence="3" id="KW-1185">Reference proteome</keyword>
<dbReference type="RefSeq" id="XP_044550157.1">
    <property type="nucleotide sequence ID" value="XM_044692048.1"/>
</dbReference>